<dbReference type="PANTHER" id="PTHR45698">
    <property type="entry name" value="TRACE AMINE-ASSOCIATED RECEPTOR 19N-RELATED"/>
    <property type="match status" value="1"/>
</dbReference>
<feature type="transmembrane region" description="Helical" evidence="6">
    <location>
        <begin position="224"/>
        <end position="248"/>
    </location>
</feature>
<reference evidence="8 10" key="2">
    <citation type="journal article" date="2013" name="Nature">
        <title>Insights into bilaterian evolution from three spiralian genomes.</title>
        <authorList>
            <person name="Simakov O."/>
            <person name="Marletaz F."/>
            <person name="Cho S.J."/>
            <person name="Edsinger-Gonzales E."/>
            <person name="Havlak P."/>
            <person name="Hellsten U."/>
            <person name="Kuo D.H."/>
            <person name="Larsson T."/>
            <person name="Lv J."/>
            <person name="Arendt D."/>
            <person name="Savage R."/>
            <person name="Osoegawa K."/>
            <person name="de Jong P."/>
            <person name="Grimwood J."/>
            <person name="Chapman J.A."/>
            <person name="Shapiro H."/>
            <person name="Aerts A."/>
            <person name="Otillar R.P."/>
            <person name="Terry A.Y."/>
            <person name="Boore J.L."/>
            <person name="Grigoriev I.V."/>
            <person name="Lindberg D.R."/>
            <person name="Seaver E.C."/>
            <person name="Weisblat D.A."/>
            <person name="Putnam N.H."/>
            <person name="Rokhsar D.S."/>
        </authorList>
    </citation>
    <scope>NUCLEOTIDE SEQUENCE</scope>
</reference>
<dbReference type="SUPFAM" id="SSF81321">
    <property type="entry name" value="Family A G protein-coupled receptor-like"/>
    <property type="match status" value="1"/>
</dbReference>
<dbReference type="OrthoDB" id="10042731at2759"/>
<keyword evidence="5" id="KW-0675">Receptor</keyword>
<evidence type="ECO:0000259" key="7">
    <source>
        <dbReference type="PROSITE" id="PS50262"/>
    </source>
</evidence>
<accession>T1FMD0</accession>
<dbReference type="EnsemblMetazoa" id="HelroT185072">
    <property type="protein sequence ID" value="HelroP185072"/>
    <property type="gene ID" value="HelroG185072"/>
</dbReference>
<dbReference type="GO" id="GO:0004930">
    <property type="term" value="F:G protein-coupled receptor activity"/>
    <property type="evidence" value="ECO:0007669"/>
    <property type="project" value="UniProtKB-KW"/>
</dbReference>
<evidence type="ECO:0000256" key="4">
    <source>
        <dbReference type="ARBA" id="ARBA00023136"/>
    </source>
</evidence>
<dbReference type="OMA" id="PDSSHAM"/>
<evidence type="ECO:0000256" key="1">
    <source>
        <dbReference type="ARBA" id="ARBA00004370"/>
    </source>
</evidence>
<feature type="transmembrane region" description="Helical" evidence="6">
    <location>
        <begin position="6"/>
        <end position="24"/>
    </location>
</feature>
<dbReference type="Gene3D" id="1.20.1070.10">
    <property type="entry name" value="Rhodopsin 7-helix transmembrane proteins"/>
    <property type="match status" value="1"/>
</dbReference>
<dbReference type="PROSITE" id="PS50262">
    <property type="entry name" value="G_PROTEIN_RECEP_F1_2"/>
    <property type="match status" value="1"/>
</dbReference>
<dbReference type="STRING" id="6412.T1FMD0"/>
<dbReference type="GO" id="GO:0016020">
    <property type="term" value="C:membrane"/>
    <property type="evidence" value="ECO:0007669"/>
    <property type="project" value="UniProtKB-SubCell"/>
</dbReference>
<keyword evidence="10" id="KW-1185">Reference proteome</keyword>
<dbReference type="PRINTS" id="PR00237">
    <property type="entry name" value="GPCRRHODOPSN"/>
</dbReference>
<feature type="transmembrane region" description="Helical" evidence="6">
    <location>
        <begin position="254"/>
        <end position="276"/>
    </location>
</feature>
<reference evidence="9" key="3">
    <citation type="submission" date="2015-06" db="UniProtKB">
        <authorList>
            <consortium name="EnsemblMetazoa"/>
        </authorList>
    </citation>
    <scope>IDENTIFICATION</scope>
</reference>
<dbReference type="InParanoid" id="T1FMD0"/>
<comment type="subcellular location">
    <subcellularLocation>
        <location evidence="1">Membrane</location>
    </subcellularLocation>
</comment>
<evidence type="ECO:0000256" key="2">
    <source>
        <dbReference type="ARBA" id="ARBA00022692"/>
    </source>
</evidence>
<keyword evidence="2 5" id="KW-0812">Transmembrane</keyword>
<keyword evidence="5" id="KW-0297">G-protein coupled receptor</keyword>
<evidence type="ECO:0000256" key="3">
    <source>
        <dbReference type="ARBA" id="ARBA00022989"/>
    </source>
</evidence>
<dbReference type="HOGENOM" id="CLU_009579_5_2_1"/>
<comment type="similarity">
    <text evidence="5">Belongs to the G-protein coupled receptor 1 family.</text>
</comment>
<dbReference type="PANTHER" id="PTHR45698:SF1">
    <property type="entry name" value="TRACE AMINE-ASSOCIATED RECEPTOR 13C-LIKE"/>
    <property type="match status" value="1"/>
</dbReference>
<evidence type="ECO:0000313" key="8">
    <source>
        <dbReference type="EMBL" id="ESN96208.1"/>
    </source>
</evidence>
<dbReference type="Pfam" id="PF00001">
    <property type="entry name" value="7tm_1"/>
    <property type="match status" value="1"/>
</dbReference>
<dbReference type="InterPro" id="IPR000276">
    <property type="entry name" value="GPCR_Rhodpsn"/>
</dbReference>
<dbReference type="EMBL" id="KB097495">
    <property type="protein sequence ID" value="ESN96208.1"/>
    <property type="molecule type" value="Genomic_DNA"/>
</dbReference>
<reference evidence="10" key="1">
    <citation type="submission" date="2012-12" db="EMBL/GenBank/DDBJ databases">
        <authorList>
            <person name="Hellsten U."/>
            <person name="Grimwood J."/>
            <person name="Chapman J.A."/>
            <person name="Shapiro H."/>
            <person name="Aerts A."/>
            <person name="Otillar R.P."/>
            <person name="Terry A.Y."/>
            <person name="Boore J.L."/>
            <person name="Simakov O."/>
            <person name="Marletaz F."/>
            <person name="Cho S.-J."/>
            <person name="Edsinger-Gonzales E."/>
            <person name="Havlak P."/>
            <person name="Kuo D.-H."/>
            <person name="Larsson T."/>
            <person name="Lv J."/>
            <person name="Arendt D."/>
            <person name="Savage R."/>
            <person name="Osoegawa K."/>
            <person name="de Jong P."/>
            <person name="Lindberg D.R."/>
            <person name="Seaver E.C."/>
            <person name="Weisblat D.A."/>
            <person name="Putnam N.H."/>
            <person name="Grigoriev I.V."/>
            <person name="Rokhsar D.S."/>
        </authorList>
    </citation>
    <scope>NUCLEOTIDE SEQUENCE</scope>
</reference>
<protein>
    <recommendedName>
        <fullName evidence="7">G-protein coupled receptors family 1 profile domain-containing protein</fullName>
    </recommendedName>
</protein>
<dbReference type="EMBL" id="AMQM01001356">
    <property type="status" value="NOT_ANNOTATED_CDS"/>
    <property type="molecule type" value="Genomic_DNA"/>
</dbReference>
<keyword evidence="3 6" id="KW-1133">Transmembrane helix</keyword>
<organism evidence="9 10">
    <name type="scientific">Helobdella robusta</name>
    <name type="common">Californian leech</name>
    <dbReference type="NCBI Taxonomy" id="6412"/>
    <lineage>
        <taxon>Eukaryota</taxon>
        <taxon>Metazoa</taxon>
        <taxon>Spiralia</taxon>
        <taxon>Lophotrochozoa</taxon>
        <taxon>Annelida</taxon>
        <taxon>Clitellata</taxon>
        <taxon>Hirudinea</taxon>
        <taxon>Rhynchobdellida</taxon>
        <taxon>Glossiphoniidae</taxon>
        <taxon>Helobdella</taxon>
    </lineage>
</organism>
<keyword evidence="4 6" id="KW-0472">Membrane</keyword>
<dbReference type="Proteomes" id="UP000015101">
    <property type="component" value="Unassembled WGS sequence"/>
</dbReference>
<dbReference type="CTD" id="20209979"/>
<feature type="domain" description="G-protein coupled receptors family 1 profile" evidence="7">
    <location>
        <begin position="1"/>
        <end position="274"/>
    </location>
</feature>
<evidence type="ECO:0000256" key="5">
    <source>
        <dbReference type="RuleBase" id="RU000688"/>
    </source>
</evidence>
<gene>
    <name evidence="9" type="primary">20209979</name>
    <name evidence="8" type="ORF">HELRODRAFT_185072</name>
</gene>
<dbReference type="RefSeq" id="XP_009025423.1">
    <property type="nucleotide sequence ID" value="XM_009027175.1"/>
</dbReference>
<dbReference type="AlphaFoldDB" id="T1FMD0"/>
<dbReference type="KEGG" id="hro:HELRODRAFT_185072"/>
<dbReference type="CDD" id="cd00637">
    <property type="entry name" value="7tm_classA_rhodopsin-like"/>
    <property type="match status" value="1"/>
</dbReference>
<proteinExistence type="inferred from homology"/>
<feature type="transmembrane region" description="Helical" evidence="6">
    <location>
        <begin position="92"/>
        <end position="114"/>
    </location>
</feature>
<sequence length="298" mass="34089">MWFTKIVLWGAINASIYSVVILNFERYIAVVYPIFHKTKFTKSKMYSIIMLLTVWVFGIGFKFFYSIISSGIVKNGQCSSFTEYPSKTMQKVIGIFIFIFDYCLPLTLLTCMYLRMAVFLHNKIQPGSETTTTGQNIKLGAENSTVYSVQTSKIEMEASNVGEVNEDVESCVCDDNRKDLSAHVNINAPNHLHQPNIISSANVQKMKPKSTMARARDNILKTSMILSLSFAMCITLNEVYFFLASIFLLSLSGWLYQLSVILVFMNSCFNPIIYCLKYDPFKKKVQYAYKNFKKLIKK</sequence>
<dbReference type="PROSITE" id="PS00237">
    <property type="entry name" value="G_PROTEIN_RECEP_F1_1"/>
    <property type="match status" value="1"/>
</dbReference>
<name>T1FMD0_HELRO</name>
<feature type="transmembrane region" description="Helical" evidence="6">
    <location>
        <begin position="45"/>
        <end position="72"/>
    </location>
</feature>
<dbReference type="InterPro" id="IPR017452">
    <property type="entry name" value="GPCR_Rhodpsn_7TM"/>
</dbReference>
<evidence type="ECO:0000313" key="9">
    <source>
        <dbReference type="EnsemblMetazoa" id="HelroP185072"/>
    </source>
</evidence>
<keyword evidence="5" id="KW-0807">Transducer</keyword>
<dbReference type="GeneID" id="20209979"/>
<evidence type="ECO:0000256" key="6">
    <source>
        <dbReference type="SAM" id="Phobius"/>
    </source>
</evidence>
<evidence type="ECO:0000313" key="10">
    <source>
        <dbReference type="Proteomes" id="UP000015101"/>
    </source>
</evidence>